<dbReference type="AlphaFoldDB" id="A0A0B8T989"/>
<gene>
    <name evidence="1" type="ORF">DI53_1599</name>
</gene>
<comment type="caution">
    <text evidence="1">The sequence shown here is derived from an EMBL/GenBank/DDBJ whole genome shotgun (WGS) entry which is preliminary data.</text>
</comment>
<organism evidence="1 2">
    <name type="scientific">Sphingobacterium deserti</name>
    <dbReference type="NCBI Taxonomy" id="1229276"/>
    <lineage>
        <taxon>Bacteria</taxon>
        <taxon>Pseudomonadati</taxon>
        <taxon>Bacteroidota</taxon>
        <taxon>Sphingobacteriia</taxon>
        <taxon>Sphingobacteriales</taxon>
        <taxon>Sphingobacteriaceae</taxon>
        <taxon>Sphingobacterium</taxon>
    </lineage>
</organism>
<keyword evidence="2" id="KW-1185">Reference proteome</keyword>
<accession>A0A0B8T989</accession>
<reference evidence="2" key="1">
    <citation type="submission" date="2014-04" db="EMBL/GenBank/DDBJ databases">
        <title>Whole-Genome optical mapping and complete genome sequence of Sphingobacterium deserti sp. nov., a new spaces isolated from desert in the west of China.</title>
        <authorList>
            <person name="Teng C."/>
            <person name="Zhou Z."/>
            <person name="Li X."/>
            <person name="Chen M."/>
            <person name="Lin M."/>
            <person name="Wang L."/>
            <person name="Su S."/>
            <person name="Zhang C."/>
            <person name="Zhang W."/>
        </authorList>
    </citation>
    <scope>NUCLEOTIDE SEQUENCE [LARGE SCALE GENOMIC DNA]</scope>
    <source>
        <strain evidence="2">ACCC05744</strain>
    </source>
</reference>
<proteinExistence type="predicted"/>
<protein>
    <submittedName>
        <fullName evidence="1">Uncharacterized protein</fullName>
    </submittedName>
</protein>
<dbReference type="PATRIC" id="fig|1229276.3.peg.1655"/>
<evidence type="ECO:0000313" key="2">
    <source>
        <dbReference type="Proteomes" id="UP000031802"/>
    </source>
</evidence>
<sequence length="146" mass="16589">MYLIVFSCIFDYRITKSPVVAGLKVTHTIKVYVLTQIKGMENLTVINGSNQDFVFIDHECDDLGLTAFFVPVELYNDGFYEDQSLISVKVEYVSQGVDRIVGGWDSPIIEEAVIEPTNEYFDREKAELAALEAAQEIIIQYEYSKV</sequence>
<dbReference type="EMBL" id="JJMU01000024">
    <property type="protein sequence ID" value="KGE14570.1"/>
    <property type="molecule type" value="Genomic_DNA"/>
</dbReference>
<reference evidence="1 2" key="2">
    <citation type="journal article" date="2015" name="PLoS ONE">
        <title>Whole-Genome Optical Mapping and Finished Genome Sequence of Sphingobacterium deserti sp. nov., a New Species Isolated from the Western Desert of China.</title>
        <authorList>
            <person name="Teng C."/>
            <person name="Zhou Z."/>
            <person name="Molnar I."/>
            <person name="Li X."/>
            <person name="Tang R."/>
            <person name="Chen M."/>
            <person name="Wang L."/>
            <person name="Su S."/>
            <person name="Zhang W."/>
            <person name="Lin M."/>
        </authorList>
    </citation>
    <scope>NUCLEOTIDE SEQUENCE [LARGE SCALE GENOMIC DNA]</scope>
    <source>
        <strain evidence="2">ACCC05744</strain>
    </source>
</reference>
<name>A0A0B8T989_9SPHI</name>
<dbReference type="STRING" id="1229276.DI53_1599"/>
<dbReference type="Proteomes" id="UP000031802">
    <property type="component" value="Unassembled WGS sequence"/>
</dbReference>
<evidence type="ECO:0000313" key="1">
    <source>
        <dbReference type="EMBL" id="KGE14570.1"/>
    </source>
</evidence>